<feature type="domain" description="4Fe-4S ferredoxin-type" evidence="15">
    <location>
        <begin position="141"/>
        <end position="171"/>
    </location>
</feature>
<dbReference type="Gene3D" id="3.30.70.20">
    <property type="match status" value="1"/>
</dbReference>
<dbReference type="PANTHER" id="PTHR11615">
    <property type="entry name" value="NITRATE, FORMATE, IRON DEHYDROGENASE"/>
    <property type="match status" value="1"/>
</dbReference>
<dbReference type="FunFam" id="4.10.260.20:FF:000001">
    <property type="entry name" value="NADP-reducing hydrogenase subunit HndD"/>
    <property type="match status" value="1"/>
</dbReference>
<evidence type="ECO:0000313" key="18">
    <source>
        <dbReference type="Proteomes" id="UP000324896"/>
    </source>
</evidence>
<evidence type="ECO:0000256" key="11">
    <source>
        <dbReference type="ARBA" id="ARBA00023027"/>
    </source>
</evidence>
<keyword evidence="11" id="KW-0520">NAD</keyword>
<keyword evidence="5" id="KW-0001">2Fe-2S</keyword>
<evidence type="ECO:0000256" key="8">
    <source>
        <dbReference type="ARBA" id="ARBA00022967"/>
    </source>
</evidence>
<sequence>MENKLVNIEIDGESIEVEAETSILDAAKKLNKDIPTLCYLEEKNLIGACRICLVEIENSGKLAASCITPVSEGLKIKTNSSRVRRNRKMNLEFLLSNHNIECPSCISNESCELREIAEEFGVREVRFEGKKSSYQIDQSTPSIFRDPEKCILCRRCESVCRDIQSVEAVQVFGRGFETVIKPSFYENLADSPCVLCGQCTLVCPTGALREKEYIEEVWQALDDPEKHVVVQTAPAVRVSLSEAFSGKSGEICTEKMVTALKKLGFDKVFDTNFAADLTIVEEANEFVERINQGGKLPLFTSCSPGWINFIEEYYPEYLDNLSSCKSPQQMFGTLAHSYYLDNTEVEEKDLIVVSIMPCTAKKFEAQREEMAGDVDYVLTTRELAQMIKEAGFKFENLEDSNFDQLMGESTGAGAIFGTTGGVMEAALRTAYEKITGKELEEIDINGVRGFDEIKKITVNIDGLEVKAAVAHGLSNARKVFEMIKKGEEFHFIEFMACPGGCLGGGGQPLAADKEVLKNRMKAIYEIDTNKKLRKSHENPYIKKLYDDYLEKPGSETAHKLLHTKYKVRKI</sequence>
<dbReference type="GO" id="GO:0042773">
    <property type="term" value="P:ATP synthesis coupled electron transport"/>
    <property type="evidence" value="ECO:0007669"/>
    <property type="project" value="InterPro"/>
</dbReference>
<evidence type="ECO:0000256" key="12">
    <source>
        <dbReference type="ARBA" id="ARBA00023136"/>
    </source>
</evidence>
<evidence type="ECO:0000259" key="14">
    <source>
        <dbReference type="PROSITE" id="PS51085"/>
    </source>
</evidence>
<evidence type="ECO:0000256" key="1">
    <source>
        <dbReference type="ARBA" id="ARBA00001966"/>
    </source>
</evidence>
<evidence type="ECO:0000259" key="15">
    <source>
        <dbReference type="PROSITE" id="PS51379"/>
    </source>
</evidence>
<evidence type="ECO:0000256" key="4">
    <source>
        <dbReference type="ARBA" id="ARBA00022485"/>
    </source>
</evidence>
<dbReference type="Gene3D" id="3.10.20.740">
    <property type="match status" value="1"/>
</dbReference>
<protein>
    <submittedName>
        <fullName evidence="17">NAD(P)-dependent iron-only hydrogenase catalytic subunit</fullName>
    </submittedName>
</protein>
<dbReference type="AlphaFoldDB" id="A0A1G6SM32"/>
<dbReference type="InterPro" id="IPR009016">
    <property type="entry name" value="Fe_hydrogenase"/>
</dbReference>
<dbReference type="NCBIfam" id="TIGR02512">
    <property type="entry name" value="FeFe_hydrog_A"/>
    <property type="match status" value="1"/>
</dbReference>
<evidence type="ECO:0000256" key="3">
    <source>
        <dbReference type="ARBA" id="ARBA00005404"/>
    </source>
</evidence>
<dbReference type="SUPFAM" id="SSF54862">
    <property type="entry name" value="4Fe-4S ferredoxins"/>
    <property type="match status" value="1"/>
</dbReference>
<evidence type="ECO:0000256" key="5">
    <source>
        <dbReference type="ARBA" id="ARBA00022714"/>
    </source>
</evidence>
<feature type="domain" description="4Fe-4S His(Cys)3-ligated-type" evidence="16">
    <location>
        <begin position="82"/>
        <end position="121"/>
    </location>
</feature>
<evidence type="ECO:0000256" key="10">
    <source>
        <dbReference type="ARBA" id="ARBA00023014"/>
    </source>
</evidence>
<name>A0A1G6SM32_9FIRM</name>
<dbReference type="FunFam" id="3.30.70.20:FF:000035">
    <property type="entry name" value="Iron hydrogenase 1"/>
    <property type="match status" value="1"/>
</dbReference>
<dbReference type="InterPro" id="IPR004108">
    <property type="entry name" value="Fe_hydrogenase_lsu_C"/>
</dbReference>
<evidence type="ECO:0000256" key="2">
    <source>
        <dbReference type="ARBA" id="ARBA00004370"/>
    </source>
</evidence>
<dbReference type="SUPFAM" id="SSF53920">
    <property type="entry name" value="Fe-only hydrogenase"/>
    <property type="match status" value="1"/>
</dbReference>
<dbReference type="PROSITE" id="PS51379">
    <property type="entry name" value="4FE4S_FER_2"/>
    <property type="match status" value="2"/>
</dbReference>
<dbReference type="SMART" id="SM00929">
    <property type="entry name" value="NADH-G_4Fe-4S_3"/>
    <property type="match status" value="1"/>
</dbReference>
<dbReference type="InterPro" id="IPR000283">
    <property type="entry name" value="NADH_UbQ_OxRdtase_75kDa_su_CS"/>
</dbReference>
<dbReference type="Pfam" id="PF02906">
    <property type="entry name" value="Fe_hyd_lg_C"/>
    <property type="match status" value="1"/>
</dbReference>
<dbReference type="InterPro" id="IPR017896">
    <property type="entry name" value="4Fe4S_Fe-S-bd"/>
</dbReference>
<gene>
    <name evidence="17" type="ORF">SAMN04488597_13120</name>
</gene>
<keyword evidence="4" id="KW-0004">4Fe-4S</keyword>
<dbReference type="GO" id="GO:0008137">
    <property type="term" value="F:NADH dehydrogenase (ubiquinone) activity"/>
    <property type="evidence" value="ECO:0007669"/>
    <property type="project" value="InterPro"/>
</dbReference>
<dbReference type="InterPro" id="IPR036010">
    <property type="entry name" value="2Fe-2S_ferredoxin-like_sf"/>
</dbReference>
<keyword evidence="9" id="KW-0408">Iron</keyword>
<dbReference type="GO" id="GO:0008901">
    <property type="term" value="F:ferredoxin hydrogenase activity"/>
    <property type="evidence" value="ECO:0007669"/>
    <property type="project" value="InterPro"/>
</dbReference>
<dbReference type="CDD" id="cd00207">
    <property type="entry name" value="fer2"/>
    <property type="match status" value="1"/>
</dbReference>
<dbReference type="GO" id="GO:0016020">
    <property type="term" value="C:membrane"/>
    <property type="evidence" value="ECO:0007669"/>
    <property type="project" value="UniProtKB-SubCell"/>
</dbReference>
<keyword evidence="12" id="KW-0472">Membrane</keyword>
<dbReference type="Pfam" id="PF12838">
    <property type="entry name" value="Fer4_7"/>
    <property type="match status" value="1"/>
</dbReference>
<dbReference type="InterPro" id="IPR049830">
    <property type="entry name" value="HndD"/>
</dbReference>
<comment type="similarity">
    <text evidence="3">Belongs to the complex I 75 kDa subunit family.</text>
</comment>
<organism evidence="17 18">
    <name type="scientific">Halanaerobium congolense</name>
    <dbReference type="NCBI Taxonomy" id="54121"/>
    <lineage>
        <taxon>Bacteria</taxon>
        <taxon>Bacillati</taxon>
        <taxon>Bacillota</taxon>
        <taxon>Clostridia</taxon>
        <taxon>Halanaerobiales</taxon>
        <taxon>Halanaerobiaceae</taxon>
        <taxon>Halanaerobium</taxon>
    </lineage>
</organism>
<dbReference type="Pfam" id="PF10588">
    <property type="entry name" value="NADH-G_4Fe-4S_3"/>
    <property type="match status" value="1"/>
</dbReference>
<dbReference type="PROSITE" id="PS51839">
    <property type="entry name" value="4FE4S_HC3"/>
    <property type="match status" value="1"/>
</dbReference>
<evidence type="ECO:0000256" key="9">
    <source>
        <dbReference type="ARBA" id="ARBA00023004"/>
    </source>
</evidence>
<dbReference type="SMART" id="SM00902">
    <property type="entry name" value="Fe_hyd_SSU"/>
    <property type="match status" value="1"/>
</dbReference>
<dbReference type="PROSITE" id="PS00641">
    <property type="entry name" value="COMPLEX1_75K_1"/>
    <property type="match status" value="1"/>
</dbReference>
<proteinExistence type="inferred from homology"/>
<comment type="cofactor">
    <cofactor evidence="1">
        <name>[4Fe-4S] cluster</name>
        <dbReference type="ChEBI" id="CHEBI:49883"/>
    </cofactor>
</comment>
<dbReference type="InterPro" id="IPR003149">
    <property type="entry name" value="Fe_hydrogenase_ssu"/>
</dbReference>
<dbReference type="FunFam" id="3.10.20.740:FF:000004">
    <property type="entry name" value="NADH-quinone oxidoreductase"/>
    <property type="match status" value="1"/>
</dbReference>
<keyword evidence="10" id="KW-0411">Iron-sulfur</keyword>
<dbReference type="InterPro" id="IPR017900">
    <property type="entry name" value="4Fe4S_Fe_S_CS"/>
</dbReference>
<dbReference type="GO" id="GO:0051539">
    <property type="term" value="F:4 iron, 4 sulfur cluster binding"/>
    <property type="evidence" value="ECO:0007669"/>
    <property type="project" value="UniProtKB-KW"/>
</dbReference>
<dbReference type="InterPro" id="IPR019574">
    <property type="entry name" value="NADH_UbQ_OxRdtase_Gsu_4Fe4S-bd"/>
</dbReference>
<evidence type="ECO:0000256" key="13">
    <source>
        <dbReference type="ARBA" id="ARBA00034078"/>
    </source>
</evidence>
<comment type="subcellular location">
    <subcellularLocation>
        <location evidence="2">Membrane</location>
    </subcellularLocation>
</comment>
<evidence type="ECO:0000259" key="16">
    <source>
        <dbReference type="PROSITE" id="PS51839"/>
    </source>
</evidence>
<feature type="domain" description="4Fe-4S ferredoxin-type" evidence="15">
    <location>
        <begin position="182"/>
        <end position="213"/>
    </location>
</feature>
<dbReference type="EMBL" id="FMYT01000031">
    <property type="protein sequence ID" value="SDD17982.1"/>
    <property type="molecule type" value="Genomic_DNA"/>
</dbReference>
<dbReference type="Pfam" id="PF02256">
    <property type="entry name" value="Fe_hyd_SSU"/>
    <property type="match status" value="1"/>
</dbReference>
<feature type="domain" description="2Fe-2S ferredoxin-type" evidence="14">
    <location>
        <begin position="4"/>
        <end position="82"/>
    </location>
</feature>
<dbReference type="SUPFAM" id="SSF54292">
    <property type="entry name" value="2Fe-2S ferredoxin-like"/>
    <property type="match status" value="1"/>
</dbReference>
<keyword evidence="6" id="KW-0479">Metal-binding</keyword>
<evidence type="ECO:0000313" key="17">
    <source>
        <dbReference type="EMBL" id="SDD17982.1"/>
    </source>
</evidence>
<dbReference type="GO" id="GO:0005506">
    <property type="term" value="F:iron ion binding"/>
    <property type="evidence" value="ECO:0007669"/>
    <property type="project" value="InterPro"/>
</dbReference>
<dbReference type="Proteomes" id="UP000324896">
    <property type="component" value="Unassembled WGS sequence"/>
</dbReference>
<evidence type="ECO:0000256" key="6">
    <source>
        <dbReference type="ARBA" id="ARBA00022723"/>
    </source>
</evidence>
<dbReference type="GO" id="GO:0051537">
    <property type="term" value="F:2 iron, 2 sulfur cluster binding"/>
    <property type="evidence" value="ECO:0007669"/>
    <property type="project" value="UniProtKB-KW"/>
</dbReference>
<dbReference type="NCBIfam" id="NF040763">
    <property type="entry name" value="FeFe_hydrog_A6"/>
    <property type="match status" value="1"/>
</dbReference>
<keyword evidence="7" id="KW-0677">Repeat</keyword>
<dbReference type="InterPro" id="IPR036991">
    <property type="entry name" value="Fe_hydrogenase_ssu_sf"/>
</dbReference>
<reference evidence="17 18" key="1">
    <citation type="submission" date="2016-10" db="EMBL/GenBank/DDBJ databases">
        <authorList>
            <person name="Varghese N."/>
            <person name="Submissions S."/>
        </authorList>
    </citation>
    <scope>NUCLEOTIDE SEQUENCE [LARGE SCALE GENOMIC DNA]</scope>
    <source>
        <strain evidence="17 18">WG10</strain>
    </source>
</reference>
<dbReference type="PROSITE" id="PS51085">
    <property type="entry name" value="2FE2S_FER_2"/>
    <property type="match status" value="1"/>
</dbReference>
<dbReference type="PROSITE" id="PS00198">
    <property type="entry name" value="4FE4S_FER_1"/>
    <property type="match status" value="1"/>
</dbReference>
<dbReference type="RefSeq" id="WP_149796920.1">
    <property type="nucleotide sequence ID" value="NZ_FMYT01000031.1"/>
</dbReference>
<comment type="cofactor">
    <cofactor evidence="13">
        <name>[2Fe-2S] cluster</name>
        <dbReference type="ChEBI" id="CHEBI:190135"/>
    </cofactor>
</comment>
<keyword evidence="8" id="KW-1278">Translocase</keyword>
<accession>A0A1G6SM32</accession>
<dbReference type="InterPro" id="IPR013352">
    <property type="entry name" value="Fe_hydrogenase_subset"/>
</dbReference>
<dbReference type="Gene3D" id="4.10.260.20">
    <property type="entry name" value="Iron hydrogenase, small subunit"/>
    <property type="match status" value="1"/>
</dbReference>
<dbReference type="InterPro" id="IPR050340">
    <property type="entry name" value="Cytosolic_Fe-S_CAF"/>
</dbReference>
<dbReference type="Gene3D" id="3.40.950.10">
    <property type="entry name" value="Fe-only Hydrogenase (Larger Subunit), Chain L, domain 3"/>
    <property type="match status" value="1"/>
</dbReference>
<dbReference type="Pfam" id="PF13510">
    <property type="entry name" value="Fer2_4"/>
    <property type="match status" value="1"/>
</dbReference>
<dbReference type="InterPro" id="IPR001041">
    <property type="entry name" value="2Fe-2S_ferredoxin-type"/>
</dbReference>
<dbReference type="Gene3D" id="3.40.50.1780">
    <property type="match status" value="1"/>
</dbReference>
<evidence type="ECO:0000256" key="7">
    <source>
        <dbReference type="ARBA" id="ARBA00022737"/>
    </source>
</evidence>